<dbReference type="Pfam" id="PF07478">
    <property type="entry name" value="Dala_Dala_lig_C"/>
    <property type="match status" value="1"/>
</dbReference>
<evidence type="ECO:0000256" key="1">
    <source>
        <dbReference type="ARBA" id="ARBA00010871"/>
    </source>
</evidence>
<dbReference type="Gene3D" id="3.40.50.20">
    <property type="match status" value="1"/>
</dbReference>
<feature type="domain" description="ATP-grasp" evidence="5">
    <location>
        <begin position="119"/>
        <end position="319"/>
    </location>
</feature>
<keyword evidence="3" id="KW-0961">Cell wall biogenesis/degradation</keyword>
<dbReference type="SUPFAM" id="SSF52440">
    <property type="entry name" value="PreATP-grasp domain"/>
    <property type="match status" value="1"/>
</dbReference>
<evidence type="ECO:0000259" key="5">
    <source>
        <dbReference type="PROSITE" id="PS50975"/>
    </source>
</evidence>
<dbReference type="RefSeq" id="WP_153442677.1">
    <property type="nucleotide sequence ID" value="NZ_JACIGA010000016.1"/>
</dbReference>
<dbReference type="InterPro" id="IPR016185">
    <property type="entry name" value="PreATP-grasp_dom_sf"/>
</dbReference>
<dbReference type="SUPFAM" id="SSF56059">
    <property type="entry name" value="Glutathione synthetase ATP-binding domain-like"/>
    <property type="match status" value="1"/>
</dbReference>
<dbReference type="InterPro" id="IPR011761">
    <property type="entry name" value="ATP-grasp"/>
</dbReference>
<sequence length="338" mass="37710">MRVAVVWNDDRTGVVNRFGQSSPEAYDRDTVECVVAALQESGHEPLLCEADKGLLATLERFMPPDLQARPSGMVFNMTYGIQGECRLTHVPAMLEMAGVPYTGSSPLGHALALDKVITKRLIRDCGVPTPNFQVMRRSTDSIGALRFPLVVKPRHESSSFGLQLVHEPSQLREAVDLVVARYQQDALVEEYIEGREFCVALLGNEEPEVLPLLEQDFGDRETRLVTWEAKYIEAQELPLICPAQIESKLAKIVRDISVATFHACACRDYARVDLRVDRFGQPFVLEINSMPRLGTHGTYVLTATTAGYSFSNMINRILDVAHTRYFGIGIPKDENASR</sequence>
<dbReference type="GO" id="GO:0046872">
    <property type="term" value="F:metal ion binding"/>
    <property type="evidence" value="ECO:0007669"/>
    <property type="project" value="InterPro"/>
</dbReference>
<dbReference type="InterPro" id="IPR013815">
    <property type="entry name" value="ATP_grasp_subdomain_1"/>
</dbReference>
<dbReference type="GO" id="GO:0071555">
    <property type="term" value="P:cell wall organization"/>
    <property type="evidence" value="ECO:0007669"/>
    <property type="project" value="UniProtKB-KW"/>
</dbReference>
<evidence type="ECO:0000256" key="3">
    <source>
        <dbReference type="ARBA" id="ARBA00023316"/>
    </source>
</evidence>
<dbReference type="Proteomes" id="UP000439983">
    <property type="component" value="Unassembled WGS sequence"/>
</dbReference>
<keyword evidence="4" id="KW-0547">Nucleotide-binding</keyword>
<dbReference type="GO" id="GO:0005524">
    <property type="term" value="F:ATP binding"/>
    <property type="evidence" value="ECO:0007669"/>
    <property type="project" value="UniProtKB-UniRule"/>
</dbReference>
<dbReference type="EMBL" id="WITC01000126">
    <property type="protein sequence ID" value="MQX18918.1"/>
    <property type="molecule type" value="Genomic_DNA"/>
</dbReference>
<comment type="caution">
    <text evidence="6">The sequence shown here is derived from an EMBL/GenBank/DDBJ whole genome shotgun (WGS) entry which is preliminary data.</text>
</comment>
<dbReference type="AlphaFoldDB" id="A0A6N7LNW7"/>
<dbReference type="PROSITE" id="PS50975">
    <property type="entry name" value="ATP_GRASP"/>
    <property type="match status" value="1"/>
</dbReference>
<name>A0A6N7LNW7_SINTE</name>
<accession>A0A6N7LNW7</accession>
<reference evidence="6 7" key="1">
    <citation type="journal article" date="2013" name="Genome Biol.">
        <title>Comparative genomics of the core and accessory genomes of 48 Sinorhizobium strains comprising five genospecies.</title>
        <authorList>
            <person name="Sugawara M."/>
            <person name="Epstein B."/>
            <person name="Badgley B.D."/>
            <person name="Unno T."/>
            <person name="Xu L."/>
            <person name="Reese J."/>
            <person name="Gyaneshwar P."/>
            <person name="Denny R."/>
            <person name="Mudge J."/>
            <person name="Bharti A.K."/>
            <person name="Farmer A.D."/>
            <person name="May G.D."/>
            <person name="Woodward J.E."/>
            <person name="Medigue C."/>
            <person name="Vallenet D."/>
            <person name="Lajus A."/>
            <person name="Rouy Z."/>
            <person name="Martinez-Vaz B."/>
            <person name="Tiffin P."/>
            <person name="Young N.D."/>
            <person name="Sadowsky M.J."/>
        </authorList>
    </citation>
    <scope>NUCLEOTIDE SEQUENCE [LARGE SCALE GENOMIC DNA]</scope>
    <source>
        <strain evidence="6 7">USDA4894</strain>
    </source>
</reference>
<keyword evidence="4" id="KW-0067">ATP-binding</keyword>
<dbReference type="InterPro" id="IPR011095">
    <property type="entry name" value="Dala_Dala_lig_C"/>
</dbReference>
<proteinExistence type="inferred from homology"/>
<dbReference type="PANTHER" id="PTHR23132">
    <property type="entry name" value="D-ALANINE--D-ALANINE LIGASE"/>
    <property type="match status" value="1"/>
</dbReference>
<evidence type="ECO:0000313" key="6">
    <source>
        <dbReference type="EMBL" id="MQX18918.1"/>
    </source>
</evidence>
<organism evidence="6 7">
    <name type="scientific">Sinorhizobium terangae</name>
    <dbReference type="NCBI Taxonomy" id="110322"/>
    <lineage>
        <taxon>Bacteria</taxon>
        <taxon>Pseudomonadati</taxon>
        <taxon>Pseudomonadota</taxon>
        <taxon>Alphaproteobacteria</taxon>
        <taxon>Hyphomicrobiales</taxon>
        <taxon>Rhizobiaceae</taxon>
        <taxon>Sinorhizobium/Ensifer group</taxon>
        <taxon>Sinorhizobium</taxon>
    </lineage>
</organism>
<evidence type="ECO:0000313" key="7">
    <source>
        <dbReference type="Proteomes" id="UP000439983"/>
    </source>
</evidence>
<keyword evidence="7" id="KW-1185">Reference proteome</keyword>
<keyword evidence="2" id="KW-0436">Ligase</keyword>
<protein>
    <submittedName>
        <fullName evidence="6">ATP-grasp domain-containing protein</fullName>
    </submittedName>
</protein>
<dbReference type="GO" id="GO:0008716">
    <property type="term" value="F:D-alanine-D-alanine ligase activity"/>
    <property type="evidence" value="ECO:0007669"/>
    <property type="project" value="InterPro"/>
</dbReference>
<evidence type="ECO:0000256" key="2">
    <source>
        <dbReference type="ARBA" id="ARBA00022598"/>
    </source>
</evidence>
<dbReference type="PANTHER" id="PTHR23132:SF23">
    <property type="entry name" value="D-ALANINE--D-ALANINE LIGASE B"/>
    <property type="match status" value="1"/>
</dbReference>
<evidence type="ECO:0000256" key="4">
    <source>
        <dbReference type="PROSITE-ProRule" id="PRU00409"/>
    </source>
</evidence>
<dbReference type="OrthoDB" id="9813261at2"/>
<dbReference type="Gene3D" id="3.30.1490.20">
    <property type="entry name" value="ATP-grasp fold, A domain"/>
    <property type="match status" value="1"/>
</dbReference>
<comment type="similarity">
    <text evidence="1">Belongs to the D-alanine--D-alanine ligase family.</text>
</comment>
<gene>
    <name evidence="6" type="ORF">GHK62_30535</name>
</gene>
<dbReference type="Gene3D" id="3.30.470.20">
    <property type="entry name" value="ATP-grasp fold, B domain"/>
    <property type="match status" value="1"/>
</dbReference>